<keyword evidence="2" id="KW-1133">Transmembrane helix</keyword>
<feature type="compositionally biased region" description="Polar residues" evidence="1">
    <location>
        <begin position="203"/>
        <end position="213"/>
    </location>
</feature>
<feature type="region of interest" description="Disordered" evidence="1">
    <location>
        <begin position="198"/>
        <end position="252"/>
    </location>
</feature>
<comment type="caution">
    <text evidence="3">The sequence shown here is derived from an EMBL/GenBank/DDBJ whole genome shotgun (WGS) entry which is preliminary data.</text>
</comment>
<evidence type="ECO:0000313" key="3">
    <source>
        <dbReference type="EMBL" id="MCO6393839.1"/>
    </source>
</evidence>
<dbReference type="AlphaFoldDB" id="A0AAW5HUH8"/>
<keyword evidence="2" id="KW-0472">Membrane</keyword>
<reference evidence="3 4" key="1">
    <citation type="submission" date="2021-01" db="EMBL/GenBank/DDBJ databases">
        <title>Identification and Characterization of Corynebacterium sp.</title>
        <authorList>
            <person name="Luo Q."/>
            <person name="Qu P."/>
            <person name="Chen Q."/>
        </authorList>
    </citation>
    <scope>NUCLEOTIDE SEQUENCE [LARGE SCALE GENOMIC DNA]</scope>
    <source>
        <strain evidence="3 4">MC-18</strain>
    </source>
</reference>
<name>A0AAW5HUH8_9CORY</name>
<organism evidence="3 4">
    <name type="scientific">Corynebacterium lipophilum</name>
    <dbReference type="NCBI Taxonomy" id="2804918"/>
    <lineage>
        <taxon>Bacteria</taxon>
        <taxon>Bacillati</taxon>
        <taxon>Actinomycetota</taxon>
        <taxon>Actinomycetes</taxon>
        <taxon>Mycobacteriales</taxon>
        <taxon>Corynebacteriaceae</taxon>
        <taxon>Corynebacterium</taxon>
    </lineage>
</organism>
<keyword evidence="4" id="KW-1185">Reference proteome</keyword>
<feature type="transmembrane region" description="Helical" evidence="2">
    <location>
        <begin position="72"/>
        <end position="94"/>
    </location>
</feature>
<evidence type="ECO:0008006" key="5">
    <source>
        <dbReference type="Google" id="ProtNLM"/>
    </source>
</evidence>
<protein>
    <recommendedName>
        <fullName evidence="5">Anti-sigma-D factor RsdA sigma factor binding region domain-containing protein</fullName>
    </recommendedName>
</protein>
<proteinExistence type="predicted"/>
<evidence type="ECO:0000313" key="4">
    <source>
        <dbReference type="Proteomes" id="UP001205920"/>
    </source>
</evidence>
<sequence>MTRDAHRIPQFDELLADDALLTKASRGEDPSDGTDPLLGLMGALREDVERPMPEPPYIAPVAAPARKQMNPWLSGLVGAAAATAIVAGSGAVLYNATPDSPLWPVASTVFGERASVMELASTLDEMEVASDEGNGDAVRALVLQAKALLDSMDAKKTQGSEPTVASTIPEVTVTRTVTVTVTPEPREPVTVTQVVTEQPAVEQHSSAQPTVSAEPSGAHVPATTGKDAAPESPVATTSPKPVEPPASASPQH</sequence>
<evidence type="ECO:0000256" key="2">
    <source>
        <dbReference type="SAM" id="Phobius"/>
    </source>
</evidence>
<dbReference type="EMBL" id="JAEUWV010000002">
    <property type="protein sequence ID" value="MCO6393839.1"/>
    <property type="molecule type" value="Genomic_DNA"/>
</dbReference>
<dbReference type="RefSeq" id="WP_071572757.1">
    <property type="nucleotide sequence ID" value="NZ_JAEUWV010000002.1"/>
</dbReference>
<accession>A0AAW5HUH8</accession>
<keyword evidence="2" id="KW-0812">Transmembrane</keyword>
<gene>
    <name evidence="3" type="ORF">JMN37_02390</name>
</gene>
<evidence type="ECO:0000256" key="1">
    <source>
        <dbReference type="SAM" id="MobiDB-lite"/>
    </source>
</evidence>
<dbReference type="Proteomes" id="UP001205920">
    <property type="component" value="Unassembled WGS sequence"/>
</dbReference>